<dbReference type="AlphaFoldDB" id="A0A067R2U6"/>
<dbReference type="CDD" id="cd02000">
    <property type="entry name" value="TPP_E1_PDC_ADC_BCADC"/>
    <property type="match status" value="1"/>
</dbReference>
<gene>
    <name evidence="11" type="ORF">L798_08809</name>
</gene>
<keyword evidence="9" id="KW-0786">Thiamine pyrophosphate</keyword>
<keyword evidence="5" id="KW-0809">Transit peptide</keyword>
<dbReference type="PANTHER" id="PTHR43380">
    <property type="entry name" value="2-OXOISOVALERATE DEHYDROGENASE SUBUNIT ALPHA, MITOCHONDRIAL"/>
    <property type="match status" value="1"/>
</dbReference>
<dbReference type="InterPro" id="IPR029061">
    <property type="entry name" value="THDP-binding"/>
</dbReference>
<evidence type="ECO:0000256" key="3">
    <source>
        <dbReference type="ARBA" id="ARBA00008646"/>
    </source>
</evidence>
<dbReference type="FunCoup" id="A0A067R2U6">
    <property type="interactions" value="488"/>
</dbReference>
<comment type="similarity">
    <text evidence="3 9">Belongs to the BCKDHA family.</text>
</comment>
<dbReference type="EMBL" id="KK852747">
    <property type="protein sequence ID" value="KDR17244.1"/>
    <property type="molecule type" value="Genomic_DNA"/>
</dbReference>
<keyword evidence="8" id="KW-0496">Mitochondrion</keyword>
<comment type="subcellular location">
    <subcellularLocation>
        <location evidence="2">Mitochondrion matrix</location>
    </subcellularLocation>
</comment>
<keyword evidence="12" id="KW-1185">Reference proteome</keyword>
<organism evidence="11 12">
    <name type="scientific">Zootermopsis nevadensis</name>
    <name type="common">Dampwood termite</name>
    <dbReference type="NCBI Taxonomy" id="136037"/>
    <lineage>
        <taxon>Eukaryota</taxon>
        <taxon>Metazoa</taxon>
        <taxon>Ecdysozoa</taxon>
        <taxon>Arthropoda</taxon>
        <taxon>Hexapoda</taxon>
        <taxon>Insecta</taxon>
        <taxon>Pterygota</taxon>
        <taxon>Neoptera</taxon>
        <taxon>Polyneoptera</taxon>
        <taxon>Dictyoptera</taxon>
        <taxon>Blattodea</taxon>
        <taxon>Blattoidea</taxon>
        <taxon>Termitoidae</taxon>
        <taxon>Termopsidae</taxon>
        <taxon>Zootermopsis</taxon>
    </lineage>
</organism>
<reference evidence="11 12" key="1">
    <citation type="journal article" date="2014" name="Nat. Commun.">
        <title>Molecular traces of alternative social organization in a termite genome.</title>
        <authorList>
            <person name="Terrapon N."/>
            <person name="Li C."/>
            <person name="Robertson H.M."/>
            <person name="Ji L."/>
            <person name="Meng X."/>
            <person name="Booth W."/>
            <person name="Chen Z."/>
            <person name="Childers C.P."/>
            <person name="Glastad K.M."/>
            <person name="Gokhale K."/>
            <person name="Gowin J."/>
            <person name="Gronenberg W."/>
            <person name="Hermansen R.A."/>
            <person name="Hu H."/>
            <person name="Hunt B.G."/>
            <person name="Huylmans A.K."/>
            <person name="Khalil S.M."/>
            <person name="Mitchell R.D."/>
            <person name="Munoz-Torres M.C."/>
            <person name="Mustard J.A."/>
            <person name="Pan H."/>
            <person name="Reese J.T."/>
            <person name="Scharf M.E."/>
            <person name="Sun F."/>
            <person name="Vogel H."/>
            <person name="Xiao J."/>
            <person name="Yang W."/>
            <person name="Yang Z."/>
            <person name="Yang Z."/>
            <person name="Zhou J."/>
            <person name="Zhu J."/>
            <person name="Brent C.S."/>
            <person name="Elsik C.G."/>
            <person name="Goodisman M.A."/>
            <person name="Liberles D.A."/>
            <person name="Roe R.M."/>
            <person name="Vargo E.L."/>
            <person name="Vilcinskas A."/>
            <person name="Wang J."/>
            <person name="Bornberg-Bauer E."/>
            <person name="Korb J."/>
            <person name="Zhang G."/>
            <person name="Liebig J."/>
        </authorList>
    </citation>
    <scope>NUCLEOTIDE SEQUENCE [LARGE SCALE GENOMIC DNA]</scope>
    <source>
        <tissue evidence="11">Whole organism</tissue>
    </source>
</reference>
<comment type="function">
    <text evidence="9">The branched-chain alpha-keto dehydrogenase complex catalyzes the overall conversion of alpha-keto acids to acyl-CoA and CO(2). It contains multiple copies of three enzymatic components: branched-chain alpha-keto acid decarboxylase (E1), lipoamide acyltransferase (E2) and lipoamide dehydrogenase (E3).</text>
</comment>
<dbReference type="InterPro" id="IPR001017">
    <property type="entry name" value="DH_E1"/>
</dbReference>
<dbReference type="SUPFAM" id="SSF52518">
    <property type="entry name" value="Thiamin diphosphate-binding fold (THDP-binding)"/>
    <property type="match status" value="1"/>
</dbReference>
<keyword evidence="7 9" id="KW-0560">Oxidoreductase</keyword>
<dbReference type="STRING" id="136037.A0A067R2U6"/>
<evidence type="ECO:0000256" key="2">
    <source>
        <dbReference type="ARBA" id="ARBA00004305"/>
    </source>
</evidence>
<dbReference type="GO" id="GO:0009083">
    <property type="term" value="P:branched-chain amino acid catabolic process"/>
    <property type="evidence" value="ECO:0007669"/>
    <property type="project" value="TreeGrafter"/>
</dbReference>
<dbReference type="Pfam" id="PF00676">
    <property type="entry name" value="E1_dh"/>
    <property type="match status" value="1"/>
</dbReference>
<dbReference type="GO" id="GO:0046872">
    <property type="term" value="F:metal ion binding"/>
    <property type="evidence" value="ECO:0007669"/>
    <property type="project" value="UniProtKB-KW"/>
</dbReference>
<accession>A0A067R2U6</accession>
<dbReference type="InterPro" id="IPR050771">
    <property type="entry name" value="Alpha-ketoacid_DH_E1_comp"/>
</dbReference>
<feature type="domain" description="Dehydrogenase E1 component" evidence="10">
    <location>
        <begin position="94"/>
        <end position="392"/>
    </location>
</feature>
<dbReference type="GO" id="GO:0005759">
    <property type="term" value="C:mitochondrial matrix"/>
    <property type="evidence" value="ECO:0007669"/>
    <property type="project" value="UniProtKB-SubCell"/>
</dbReference>
<keyword evidence="4" id="KW-0479">Metal-binding</keyword>
<dbReference type="FunFam" id="3.40.50.970:FF:000015">
    <property type="entry name" value="2-oxoisovalerate dehydrogenase subunit alpha"/>
    <property type="match status" value="1"/>
</dbReference>
<evidence type="ECO:0000256" key="9">
    <source>
        <dbReference type="RuleBase" id="RU365014"/>
    </source>
</evidence>
<evidence type="ECO:0000256" key="8">
    <source>
        <dbReference type="ARBA" id="ARBA00023128"/>
    </source>
</evidence>
<dbReference type="GO" id="GO:0003863">
    <property type="term" value="F:branched-chain 2-oxo acid dehydrogenase activity"/>
    <property type="evidence" value="ECO:0007669"/>
    <property type="project" value="UniProtKB-EC"/>
</dbReference>
<dbReference type="OMA" id="GMFRGVN"/>
<evidence type="ECO:0000256" key="1">
    <source>
        <dbReference type="ARBA" id="ARBA00001964"/>
    </source>
</evidence>
<dbReference type="Gene3D" id="3.40.50.970">
    <property type="match status" value="1"/>
</dbReference>
<protein>
    <recommendedName>
        <fullName evidence="9">2-oxoisovalerate dehydrogenase subunit alpha</fullName>
        <ecNumber evidence="9">1.2.4.4</ecNumber>
    </recommendedName>
    <alternativeName>
        <fullName evidence="9">Branched-chain alpha-keto acid dehydrogenase E1 component alpha chain</fullName>
    </alternativeName>
</protein>
<dbReference type="Proteomes" id="UP000027135">
    <property type="component" value="Unassembled WGS sequence"/>
</dbReference>
<name>A0A067R2U6_ZOONE</name>
<evidence type="ECO:0000256" key="7">
    <source>
        <dbReference type="ARBA" id="ARBA00023002"/>
    </source>
</evidence>
<sequence length="435" mass="49487">MVLGKCRGLVNNIRARIGMIRRQICSVGTSSVNLKPNVDMPLFPGPQSQWTERLELIHPLSYNRIPIYRVMDREGCVLNPDEPQLEKDFVEKMYRTMILLNTMDTILYESQRQGRISFYMTSFGEEATLIGSAGAIASNDLVYAQYRETGVLMWRGFSVDQCINQCFGNCEDKGKGRQMPLHYGSKSHNFVTISSPLTTQLPQAVGSAYAYKLAKNGQCVITYFGEGAASEGDAHAAFNFASTLKCPVIFFCRNNGYAISTPTHEQYGGDGIAGHGPSYGITTIRVDGNDALAVYNATKVSREYVLAENRPVLIEAMTYRLGHHSTSDDSTAYRSVDEVKQRDSLDSPILRLRRYLEMKGWWNDSKECSWKEETRKNVLKSLARAEKVLKPEWKEMFRDVYYDMPSQLVKQMKFMEAHIEQYRDKYPVDKYMNPV</sequence>
<evidence type="ECO:0000256" key="5">
    <source>
        <dbReference type="ARBA" id="ARBA00022946"/>
    </source>
</evidence>
<comment type="catalytic activity">
    <reaction evidence="9">
        <text>N(6)-[(R)-lipoyl]-L-lysyl-[protein] + 3-methyl-2-oxobutanoate + H(+) = N(6)-[(R)-S(8)-2-methylpropanoyldihydrolipoyl]-L-lysyl-[protein] + CO2</text>
        <dbReference type="Rhea" id="RHEA:13457"/>
        <dbReference type="Rhea" id="RHEA-COMP:10474"/>
        <dbReference type="Rhea" id="RHEA-COMP:10497"/>
        <dbReference type="ChEBI" id="CHEBI:11851"/>
        <dbReference type="ChEBI" id="CHEBI:15378"/>
        <dbReference type="ChEBI" id="CHEBI:16526"/>
        <dbReference type="ChEBI" id="CHEBI:83099"/>
        <dbReference type="ChEBI" id="CHEBI:83142"/>
        <dbReference type="EC" id="1.2.4.4"/>
    </reaction>
</comment>
<dbReference type="PANTHER" id="PTHR43380:SF1">
    <property type="entry name" value="2-OXOISOVALERATE DEHYDROGENASE SUBUNIT ALPHA, MITOCHONDRIAL"/>
    <property type="match status" value="1"/>
</dbReference>
<dbReference type="EC" id="1.2.4.4" evidence="9"/>
<evidence type="ECO:0000256" key="6">
    <source>
        <dbReference type="ARBA" id="ARBA00022958"/>
    </source>
</evidence>
<evidence type="ECO:0000256" key="4">
    <source>
        <dbReference type="ARBA" id="ARBA00022723"/>
    </source>
</evidence>
<keyword evidence="6" id="KW-0630">Potassium</keyword>
<evidence type="ECO:0000313" key="12">
    <source>
        <dbReference type="Proteomes" id="UP000027135"/>
    </source>
</evidence>
<comment type="cofactor">
    <cofactor evidence="1 9">
        <name>thiamine diphosphate</name>
        <dbReference type="ChEBI" id="CHEBI:58937"/>
    </cofactor>
</comment>
<evidence type="ECO:0000313" key="11">
    <source>
        <dbReference type="EMBL" id="KDR17244.1"/>
    </source>
</evidence>
<dbReference type="InParanoid" id="A0A067R2U6"/>
<evidence type="ECO:0000259" key="10">
    <source>
        <dbReference type="Pfam" id="PF00676"/>
    </source>
</evidence>
<proteinExistence type="inferred from homology"/>
<dbReference type="eggNOG" id="KOG1182">
    <property type="taxonomic scope" value="Eukaryota"/>
</dbReference>